<dbReference type="Gene3D" id="3.40.1110.10">
    <property type="entry name" value="Calcium-transporting ATPase, cytoplasmic domain N"/>
    <property type="match status" value="1"/>
</dbReference>
<evidence type="ECO:0000313" key="14">
    <source>
        <dbReference type="EMBL" id="QDG49593.1"/>
    </source>
</evidence>
<dbReference type="GO" id="GO:0036376">
    <property type="term" value="P:sodium ion export across plasma membrane"/>
    <property type="evidence" value="ECO:0007669"/>
    <property type="project" value="TreeGrafter"/>
</dbReference>
<dbReference type="Gene3D" id="3.40.50.1000">
    <property type="entry name" value="HAD superfamily/HAD-like"/>
    <property type="match status" value="1"/>
</dbReference>
<accession>A0A4Y6PN07</accession>
<evidence type="ECO:0000313" key="15">
    <source>
        <dbReference type="Proteomes" id="UP000315995"/>
    </source>
</evidence>
<dbReference type="SMART" id="SM00831">
    <property type="entry name" value="Cation_ATPase_N"/>
    <property type="match status" value="1"/>
</dbReference>
<feature type="transmembrane region" description="Helical" evidence="12">
    <location>
        <begin position="280"/>
        <end position="298"/>
    </location>
</feature>
<dbReference type="InterPro" id="IPR059000">
    <property type="entry name" value="ATPase_P-type_domA"/>
</dbReference>
<dbReference type="SUPFAM" id="SSF81653">
    <property type="entry name" value="Calcium ATPase, transduction domain A"/>
    <property type="match status" value="1"/>
</dbReference>
<dbReference type="AlphaFoldDB" id="A0A4Y6PN07"/>
<dbReference type="GO" id="GO:0030007">
    <property type="term" value="P:intracellular potassium ion homeostasis"/>
    <property type="evidence" value="ECO:0007669"/>
    <property type="project" value="TreeGrafter"/>
</dbReference>
<protein>
    <submittedName>
        <fullName evidence="14">Cation-transporting P-type ATPase</fullName>
    </submittedName>
</protein>
<dbReference type="Gene3D" id="2.70.150.10">
    <property type="entry name" value="Calcium-transporting ATPase, cytoplasmic transduction domain A"/>
    <property type="match status" value="1"/>
</dbReference>
<dbReference type="InterPro" id="IPR044492">
    <property type="entry name" value="P_typ_ATPase_HD_dom"/>
</dbReference>
<evidence type="ECO:0000256" key="5">
    <source>
        <dbReference type="ARBA" id="ARBA00022723"/>
    </source>
</evidence>
<dbReference type="Pfam" id="PF13246">
    <property type="entry name" value="Cation_ATPase"/>
    <property type="match status" value="1"/>
</dbReference>
<dbReference type="GO" id="GO:0005391">
    <property type="term" value="F:P-type sodium:potassium-exchanging transporter activity"/>
    <property type="evidence" value="ECO:0007669"/>
    <property type="project" value="TreeGrafter"/>
</dbReference>
<dbReference type="SUPFAM" id="SSF81660">
    <property type="entry name" value="Metal cation-transporting ATPase, ATP-binding domain N"/>
    <property type="match status" value="1"/>
</dbReference>
<dbReference type="GO" id="GO:0046872">
    <property type="term" value="F:metal ion binding"/>
    <property type="evidence" value="ECO:0007669"/>
    <property type="project" value="UniProtKB-KW"/>
</dbReference>
<evidence type="ECO:0000259" key="13">
    <source>
        <dbReference type="SMART" id="SM00831"/>
    </source>
</evidence>
<comment type="subcellular location">
    <subcellularLocation>
        <location evidence="1">Cell membrane</location>
        <topology evidence="1">Multi-pass membrane protein</topology>
    </subcellularLocation>
</comment>
<feature type="transmembrane region" description="Helical" evidence="12">
    <location>
        <begin position="827"/>
        <end position="844"/>
    </location>
</feature>
<proteinExistence type="inferred from homology"/>
<dbReference type="GO" id="GO:0016887">
    <property type="term" value="F:ATP hydrolysis activity"/>
    <property type="evidence" value="ECO:0007669"/>
    <property type="project" value="InterPro"/>
</dbReference>
<dbReference type="InterPro" id="IPR050510">
    <property type="entry name" value="Cation_transp_ATPase_P-type"/>
</dbReference>
<dbReference type="GO" id="GO:0005886">
    <property type="term" value="C:plasma membrane"/>
    <property type="evidence" value="ECO:0007669"/>
    <property type="project" value="UniProtKB-SubCell"/>
</dbReference>
<dbReference type="GO" id="GO:0006883">
    <property type="term" value="P:intracellular sodium ion homeostasis"/>
    <property type="evidence" value="ECO:0007669"/>
    <property type="project" value="TreeGrafter"/>
</dbReference>
<dbReference type="InterPro" id="IPR008250">
    <property type="entry name" value="ATPase_P-typ_transduc_dom_A_sf"/>
</dbReference>
<dbReference type="InterPro" id="IPR023299">
    <property type="entry name" value="ATPase_P-typ_cyto_dom_N"/>
</dbReference>
<feature type="transmembrane region" description="Helical" evidence="12">
    <location>
        <begin position="92"/>
        <end position="110"/>
    </location>
</feature>
<feature type="domain" description="Cation-transporting P-type ATPase N-terminal" evidence="13">
    <location>
        <begin position="39"/>
        <end position="112"/>
    </location>
</feature>
<keyword evidence="5" id="KW-0479">Metal-binding</keyword>
<dbReference type="InterPro" id="IPR001757">
    <property type="entry name" value="P_typ_ATPase"/>
</dbReference>
<keyword evidence="9 12" id="KW-1133">Transmembrane helix</keyword>
<dbReference type="EMBL" id="CP041186">
    <property type="protein sequence ID" value="QDG49593.1"/>
    <property type="molecule type" value="Genomic_DNA"/>
</dbReference>
<evidence type="ECO:0000256" key="9">
    <source>
        <dbReference type="ARBA" id="ARBA00022989"/>
    </source>
</evidence>
<keyword evidence="15" id="KW-1185">Reference proteome</keyword>
<dbReference type="SFLD" id="SFLDF00027">
    <property type="entry name" value="p-type_atpase"/>
    <property type="match status" value="1"/>
</dbReference>
<evidence type="ECO:0000256" key="2">
    <source>
        <dbReference type="ARBA" id="ARBA00005675"/>
    </source>
</evidence>
<dbReference type="SFLD" id="SFLDG00002">
    <property type="entry name" value="C1.7:_P-type_atpase_like"/>
    <property type="match status" value="1"/>
</dbReference>
<evidence type="ECO:0000256" key="6">
    <source>
        <dbReference type="ARBA" id="ARBA00022741"/>
    </source>
</evidence>
<feature type="transmembrane region" description="Helical" evidence="12">
    <location>
        <begin position="752"/>
        <end position="772"/>
    </location>
</feature>
<evidence type="ECO:0000256" key="8">
    <source>
        <dbReference type="ARBA" id="ARBA00022967"/>
    </source>
</evidence>
<evidence type="ECO:0000256" key="7">
    <source>
        <dbReference type="ARBA" id="ARBA00022840"/>
    </source>
</evidence>
<dbReference type="InterPro" id="IPR018303">
    <property type="entry name" value="ATPase_P-typ_P_site"/>
</dbReference>
<dbReference type="InterPro" id="IPR004014">
    <property type="entry name" value="ATPase_P-typ_cation-transptr_N"/>
</dbReference>
<evidence type="ECO:0000256" key="12">
    <source>
        <dbReference type="SAM" id="Phobius"/>
    </source>
</evidence>
<dbReference type="PANTHER" id="PTHR43294:SF20">
    <property type="entry name" value="P-TYPE ATPASE"/>
    <property type="match status" value="1"/>
</dbReference>
<gene>
    <name evidence="14" type="ORF">FIV42_02205</name>
</gene>
<dbReference type="Proteomes" id="UP000315995">
    <property type="component" value="Chromosome"/>
</dbReference>
<dbReference type="FunFam" id="3.40.50.1000:FF:000083">
    <property type="entry name" value="Sodium/potassium-transporting ATPase subunit alpha"/>
    <property type="match status" value="1"/>
</dbReference>
<keyword evidence="3" id="KW-1003">Cell membrane</keyword>
<dbReference type="GO" id="GO:1902600">
    <property type="term" value="P:proton transmembrane transport"/>
    <property type="evidence" value="ECO:0007669"/>
    <property type="project" value="TreeGrafter"/>
</dbReference>
<dbReference type="FunFam" id="2.70.150.10:FF:000016">
    <property type="entry name" value="Calcium-transporting P-type ATPase putative"/>
    <property type="match status" value="1"/>
</dbReference>
<dbReference type="Pfam" id="PF00689">
    <property type="entry name" value="Cation_ATPase_C"/>
    <property type="match status" value="1"/>
</dbReference>
<organism evidence="14 15">
    <name type="scientific">Persicimonas caeni</name>
    <dbReference type="NCBI Taxonomy" id="2292766"/>
    <lineage>
        <taxon>Bacteria</taxon>
        <taxon>Deltaproteobacteria</taxon>
        <taxon>Bradymonadales</taxon>
        <taxon>Bradymonadaceae</taxon>
        <taxon>Persicimonas</taxon>
    </lineage>
</organism>
<feature type="transmembrane region" description="Helical" evidence="12">
    <location>
        <begin position="310"/>
        <end position="330"/>
    </location>
</feature>
<dbReference type="InterPro" id="IPR023298">
    <property type="entry name" value="ATPase_P-typ_TM_dom_sf"/>
</dbReference>
<keyword evidence="7" id="KW-0067">ATP-binding</keyword>
<dbReference type="InterPro" id="IPR036412">
    <property type="entry name" value="HAD-like_sf"/>
</dbReference>
<evidence type="ECO:0000256" key="10">
    <source>
        <dbReference type="ARBA" id="ARBA00023136"/>
    </source>
</evidence>
<dbReference type="SFLD" id="SFLDS00003">
    <property type="entry name" value="Haloacid_Dehalogenase"/>
    <property type="match status" value="1"/>
</dbReference>
<name>A0A4Y6PN07_PERCE</name>
<dbReference type="PANTHER" id="PTHR43294">
    <property type="entry name" value="SODIUM/POTASSIUM-TRANSPORTING ATPASE SUBUNIT ALPHA"/>
    <property type="match status" value="1"/>
</dbReference>
<keyword evidence="6" id="KW-0547">Nucleotide-binding</keyword>
<dbReference type="PROSITE" id="PS00154">
    <property type="entry name" value="ATPASE_E1_E2"/>
    <property type="match status" value="1"/>
</dbReference>
<dbReference type="Pfam" id="PF00690">
    <property type="entry name" value="Cation_ATPase_N"/>
    <property type="match status" value="1"/>
</dbReference>
<dbReference type="OrthoDB" id="9763278at2"/>
<feature type="transmembrane region" description="Helical" evidence="12">
    <location>
        <begin position="793"/>
        <end position="815"/>
    </location>
</feature>
<feature type="transmembrane region" description="Helical" evidence="12">
    <location>
        <begin position="116"/>
        <end position="135"/>
    </location>
</feature>
<evidence type="ECO:0000256" key="3">
    <source>
        <dbReference type="ARBA" id="ARBA00022475"/>
    </source>
</evidence>
<feature type="region of interest" description="Disordered" evidence="11">
    <location>
        <begin position="1"/>
        <end position="72"/>
    </location>
</feature>
<sequence>MTTTDAAEHPDYGGQESADEQSSEQGPQPSEGSEPVVETPWAKSSDDVLDELDSSAEGLSDGESERRRDEYGPNQLRQFERRGMWSVLIDQLKSMVVLLLAVAAGVALIFGDYIEAAAIAAVIVINTIIGFVTELRAVRSMEALQEFEDIECEVIREGTEETISARELVPGDVVALESGDVVPADLRLVDVAELSIDESALTGESVPVEKRVEAADTDSPLAERHSMAYKGTAVASGSSKGVVVATGMKTEIGEIAGMVAAAGAEQTPLEERLDKLARRLVWVTLVVAAIVVGAGILAGRDLFLMVETGIALAVAAIPEGLAIVATIALARGMWRMVHRNALVRRLSSVETLGSTNVICVDKTGTLTENRMRARRYELESGSVDVDKQGEGLRFERGGEEVDVHDDEVLRRLVIASVLANTADMDDADSGEAGGDPMEVALLELGQRAGFAREELTDEMPEDRVESFSRETKMMATFHDTDEGMLVAVKGAPEAVIDAASSYMADGECKDFDDESRKRWKERNQQAAADGLRMLAVASKTADSSDVDPYEGLCMLGLVGLVDPPRSDVPEAVERCRHAGIQVVMVTGDHPATAGHIAHAVNLVDDEDPQVVRGDELADPEHFSDEQKEKLLGTSIFARVSPRQKLNLIDLHQDAGRIVAMTGDGVNDAPALESADIGIAMGERGTEVAREAADMVLLDDAFSTIVAAVEQGRIIFNNIRKFVIYLLSGNVGEIIAVGVAAVLGLPLPLLPLQILYLNMINDVFPALAIGVGPGSGQEMEHPPRDPEEPFLQRFHWGVIAAYGVVIAGTIFGAFLTAYQGFGMSQEEAVTVSFLTLSLSRLLHVFNMRDDDTGFIDNDIVKNKWIWGAFVVSLGMLALAIFFGPLASILEVTVPSATGWAIIGVASLVPLIVGQIYLAIRGIRG</sequence>
<keyword evidence="10 12" id="KW-0472">Membrane</keyword>
<dbReference type="PRINTS" id="PR00119">
    <property type="entry name" value="CATATPASE"/>
</dbReference>
<reference evidence="14 15" key="1">
    <citation type="submission" date="2019-06" db="EMBL/GenBank/DDBJ databases">
        <title>Persicimonas caeni gen. nov., sp. nov., a predatory bacterium isolated from solar saltern.</title>
        <authorList>
            <person name="Wang S."/>
        </authorList>
    </citation>
    <scope>NUCLEOTIDE SEQUENCE [LARGE SCALE GENOMIC DNA]</scope>
    <source>
        <strain evidence="14 15">YN101</strain>
    </source>
</reference>
<feature type="transmembrane region" description="Helical" evidence="12">
    <location>
        <begin position="864"/>
        <end position="885"/>
    </location>
</feature>
<dbReference type="SUPFAM" id="SSF56784">
    <property type="entry name" value="HAD-like"/>
    <property type="match status" value="1"/>
</dbReference>
<keyword evidence="4 12" id="KW-0812">Transmembrane</keyword>
<dbReference type="NCBIfam" id="TIGR01494">
    <property type="entry name" value="ATPase_P-type"/>
    <property type="match status" value="2"/>
</dbReference>
<feature type="transmembrane region" description="Helical" evidence="12">
    <location>
        <begin position="721"/>
        <end position="746"/>
    </location>
</feature>
<comment type="similarity">
    <text evidence="2">Belongs to the cation transport ATPase (P-type) (TC 3.A.3) family. Type IIA subfamily.</text>
</comment>
<dbReference type="SUPFAM" id="SSF81665">
    <property type="entry name" value="Calcium ATPase, transmembrane domain M"/>
    <property type="match status" value="1"/>
</dbReference>
<dbReference type="Gene3D" id="1.20.1110.10">
    <property type="entry name" value="Calcium-transporting ATPase, transmembrane domain"/>
    <property type="match status" value="1"/>
</dbReference>
<dbReference type="InterPro" id="IPR023214">
    <property type="entry name" value="HAD_sf"/>
</dbReference>
<evidence type="ECO:0000256" key="4">
    <source>
        <dbReference type="ARBA" id="ARBA00022692"/>
    </source>
</evidence>
<dbReference type="GO" id="GO:1990573">
    <property type="term" value="P:potassium ion import across plasma membrane"/>
    <property type="evidence" value="ECO:0007669"/>
    <property type="project" value="TreeGrafter"/>
</dbReference>
<feature type="transmembrane region" description="Helical" evidence="12">
    <location>
        <begin position="897"/>
        <end position="918"/>
    </location>
</feature>
<feature type="compositionally biased region" description="Basic and acidic residues" evidence="11">
    <location>
        <begin position="1"/>
        <end position="11"/>
    </location>
</feature>
<dbReference type="RefSeq" id="WP_141196090.1">
    <property type="nucleotide sequence ID" value="NZ_CP041186.1"/>
</dbReference>
<dbReference type="GO" id="GO:0005524">
    <property type="term" value="F:ATP binding"/>
    <property type="evidence" value="ECO:0007669"/>
    <property type="project" value="UniProtKB-KW"/>
</dbReference>
<evidence type="ECO:0000256" key="1">
    <source>
        <dbReference type="ARBA" id="ARBA00004651"/>
    </source>
</evidence>
<dbReference type="PRINTS" id="PR00120">
    <property type="entry name" value="HATPASE"/>
</dbReference>
<evidence type="ECO:0000256" key="11">
    <source>
        <dbReference type="SAM" id="MobiDB-lite"/>
    </source>
</evidence>
<keyword evidence="8" id="KW-1278">Translocase</keyword>
<dbReference type="Pfam" id="PF00122">
    <property type="entry name" value="E1-E2_ATPase"/>
    <property type="match status" value="1"/>
</dbReference>
<accession>A0A5B8XZG6</accession>
<dbReference type="InterPro" id="IPR006068">
    <property type="entry name" value="ATPase_P-typ_cation-transptr_C"/>
</dbReference>